<dbReference type="NCBIfam" id="TIGR00431">
    <property type="entry name" value="TruB"/>
    <property type="match status" value="1"/>
</dbReference>
<evidence type="ECO:0000259" key="7">
    <source>
        <dbReference type="Pfam" id="PF16198"/>
    </source>
</evidence>
<dbReference type="InterPro" id="IPR020103">
    <property type="entry name" value="PsdUridine_synth_cat_dom_sf"/>
</dbReference>
<dbReference type="InterPro" id="IPR032819">
    <property type="entry name" value="TruB_C"/>
</dbReference>
<comment type="caution">
    <text evidence="8">The sequence shown here is derived from an EMBL/GenBank/DDBJ whole genome shotgun (WGS) entry which is preliminary data.</text>
</comment>
<accession>A0A4R3KWL6</accession>
<dbReference type="HAMAP" id="MF_01080">
    <property type="entry name" value="TruB_bact"/>
    <property type="match status" value="1"/>
</dbReference>
<dbReference type="Pfam" id="PF01509">
    <property type="entry name" value="TruB_N"/>
    <property type="match status" value="1"/>
</dbReference>
<feature type="active site" description="Nucleophile" evidence="5">
    <location>
        <position position="38"/>
    </location>
</feature>
<organism evidence="8 9">
    <name type="scientific">Keratinibaculum paraultunense</name>
    <dbReference type="NCBI Taxonomy" id="1278232"/>
    <lineage>
        <taxon>Bacteria</taxon>
        <taxon>Bacillati</taxon>
        <taxon>Bacillota</taxon>
        <taxon>Tissierellia</taxon>
        <taxon>Tissierellales</taxon>
        <taxon>Tepidimicrobiaceae</taxon>
        <taxon>Keratinibaculum</taxon>
    </lineage>
</organism>
<dbReference type="GO" id="GO:0160148">
    <property type="term" value="F:tRNA pseudouridine(55) synthase activity"/>
    <property type="evidence" value="ECO:0007669"/>
    <property type="project" value="UniProtKB-EC"/>
</dbReference>
<evidence type="ECO:0000313" key="8">
    <source>
        <dbReference type="EMBL" id="TCS89703.1"/>
    </source>
</evidence>
<dbReference type="PANTHER" id="PTHR13767:SF2">
    <property type="entry name" value="PSEUDOURIDYLATE SYNTHASE TRUB1"/>
    <property type="match status" value="1"/>
</dbReference>
<dbReference type="GO" id="GO:1990481">
    <property type="term" value="P:mRNA pseudouridine synthesis"/>
    <property type="evidence" value="ECO:0007669"/>
    <property type="project" value="TreeGrafter"/>
</dbReference>
<feature type="domain" description="Pseudouridine synthase II N-terminal" evidence="6">
    <location>
        <begin position="23"/>
        <end position="171"/>
    </location>
</feature>
<dbReference type="CDD" id="cd02573">
    <property type="entry name" value="PseudoU_synth_EcTruB"/>
    <property type="match status" value="1"/>
</dbReference>
<protein>
    <recommendedName>
        <fullName evidence="5">tRNA pseudouridine synthase B</fullName>
        <ecNumber evidence="5">5.4.99.25</ecNumber>
    </recommendedName>
    <alternativeName>
        <fullName evidence="5">tRNA pseudouridine(55) synthase</fullName>
        <shortName evidence="5">Psi55 synthase</shortName>
    </alternativeName>
    <alternativeName>
        <fullName evidence="5">tRNA pseudouridylate synthase</fullName>
    </alternativeName>
    <alternativeName>
        <fullName evidence="5">tRNA-uridine isomerase</fullName>
    </alternativeName>
</protein>
<evidence type="ECO:0000256" key="1">
    <source>
        <dbReference type="ARBA" id="ARBA00000385"/>
    </source>
</evidence>
<dbReference type="GO" id="GO:0031119">
    <property type="term" value="P:tRNA pseudouridine synthesis"/>
    <property type="evidence" value="ECO:0007669"/>
    <property type="project" value="UniProtKB-UniRule"/>
</dbReference>
<name>A0A4R3KWL6_9FIRM</name>
<dbReference type="InterPro" id="IPR014780">
    <property type="entry name" value="tRNA_psdUridine_synth_TruB"/>
</dbReference>
<evidence type="ECO:0000256" key="2">
    <source>
        <dbReference type="ARBA" id="ARBA00005642"/>
    </source>
</evidence>
<evidence type="ECO:0000256" key="5">
    <source>
        <dbReference type="HAMAP-Rule" id="MF_01080"/>
    </source>
</evidence>
<dbReference type="EC" id="5.4.99.25" evidence="5"/>
<reference evidence="8 9" key="1">
    <citation type="submission" date="2019-03" db="EMBL/GenBank/DDBJ databases">
        <title>Genomic Encyclopedia of Type Strains, Phase IV (KMG-IV): sequencing the most valuable type-strain genomes for metagenomic binning, comparative biology and taxonomic classification.</title>
        <authorList>
            <person name="Goeker M."/>
        </authorList>
    </citation>
    <scope>NUCLEOTIDE SEQUENCE [LARGE SCALE GENOMIC DNA]</scope>
    <source>
        <strain evidence="8 9">DSM 26752</strain>
    </source>
</reference>
<dbReference type="InterPro" id="IPR002501">
    <property type="entry name" value="PsdUridine_synth_N"/>
</dbReference>
<dbReference type="SUPFAM" id="SSF55120">
    <property type="entry name" value="Pseudouridine synthase"/>
    <property type="match status" value="1"/>
</dbReference>
<comment type="similarity">
    <text evidence="2 5">Belongs to the pseudouridine synthase TruB family. Type 1 subfamily.</text>
</comment>
<dbReference type="AlphaFoldDB" id="A0A4R3KWL6"/>
<keyword evidence="4 5" id="KW-0413">Isomerase</keyword>
<dbReference type="RefSeq" id="WP_132027314.1">
    <property type="nucleotide sequence ID" value="NZ_CP068564.1"/>
</dbReference>
<dbReference type="Proteomes" id="UP000294567">
    <property type="component" value="Unassembled WGS sequence"/>
</dbReference>
<comment type="catalytic activity">
    <reaction evidence="1 5">
        <text>uridine(55) in tRNA = pseudouridine(55) in tRNA</text>
        <dbReference type="Rhea" id="RHEA:42532"/>
        <dbReference type="Rhea" id="RHEA-COMP:10101"/>
        <dbReference type="Rhea" id="RHEA-COMP:10102"/>
        <dbReference type="ChEBI" id="CHEBI:65314"/>
        <dbReference type="ChEBI" id="CHEBI:65315"/>
        <dbReference type="EC" id="5.4.99.25"/>
    </reaction>
</comment>
<dbReference type="OrthoDB" id="9802309at2"/>
<feature type="domain" description="tRNA pseudouridylate synthase B C-terminal" evidence="7">
    <location>
        <begin position="172"/>
        <end position="229"/>
    </location>
</feature>
<gene>
    <name evidence="5" type="primary">truB</name>
    <name evidence="8" type="ORF">EDD65_105177</name>
</gene>
<evidence type="ECO:0000256" key="3">
    <source>
        <dbReference type="ARBA" id="ARBA00022694"/>
    </source>
</evidence>
<proteinExistence type="inferred from homology"/>
<dbReference type="PANTHER" id="PTHR13767">
    <property type="entry name" value="TRNA-PSEUDOURIDINE SYNTHASE"/>
    <property type="match status" value="1"/>
</dbReference>
<sequence length="297" mass="34033">MNGIINIFKPKGLTSHDIVNIMRRTIGINKIGHTGILDPNASGVLLLCIGKATRISEYLLNMDKEYVGELSLGLATDTLDIDGKVINYSLKEVSEKEIYNAFDKFKGKILQEPPMYSALKHQGKKLYELARKGKVVKRAYREAFIYDMKILKNIDNKKIIFYTKCSKGTYIRTLCDDIGKVLGTYGYMSYLMRIGVGNFKVEDSYSIDYIKSLSKKDIKDIILPMDKALSHLDKLIMEDRYFEKLRNGARVSISKTMFNNYNKDSLLRIYSKDTFIGIGKVIEENNTFYLKMNKVLI</sequence>
<dbReference type="GO" id="GO:0003723">
    <property type="term" value="F:RNA binding"/>
    <property type="evidence" value="ECO:0007669"/>
    <property type="project" value="InterPro"/>
</dbReference>
<keyword evidence="9" id="KW-1185">Reference proteome</keyword>
<keyword evidence="3 5" id="KW-0819">tRNA processing</keyword>
<dbReference type="Gene3D" id="3.30.2350.10">
    <property type="entry name" value="Pseudouridine synthase"/>
    <property type="match status" value="1"/>
</dbReference>
<dbReference type="EMBL" id="SMAE01000005">
    <property type="protein sequence ID" value="TCS89703.1"/>
    <property type="molecule type" value="Genomic_DNA"/>
</dbReference>
<evidence type="ECO:0000313" key="9">
    <source>
        <dbReference type="Proteomes" id="UP000294567"/>
    </source>
</evidence>
<dbReference type="Pfam" id="PF16198">
    <property type="entry name" value="TruB_C_2"/>
    <property type="match status" value="1"/>
</dbReference>
<evidence type="ECO:0000259" key="6">
    <source>
        <dbReference type="Pfam" id="PF01509"/>
    </source>
</evidence>
<comment type="function">
    <text evidence="5">Responsible for synthesis of pseudouridine from uracil-55 in the psi GC loop of transfer RNAs.</text>
</comment>
<evidence type="ECO:0000256" key="4">
    <source>
        <dbReference type="ARBA" id="ARBA00023235"/>
    </source>
</evidence>